<dbReference type="GO" id="GO:0008270">
    <property type="term" value="F:zinc ion binding"/>
    <property type="evidence" value="ECO:0007669"/>
    <property type="project" value="UniProtKB-KW"/>
</dbReference>
<sequence>MATTYYIKVYYTKQNQQQPEIRRFVIDISPENDIYQELSTKIASFQSDNQLKDFTLQYVDEENERITFSSNDELRSAIAFNKDANTLKVFVTINQTVPQQQENTTNQECHAGVTCDGCNGPITGFRYKCFVCPNYDLCEKCSSAGIHSEHNMIKITKSGSFPHTIGAQQNSFHGRRQRRTPPFVPNGQFIEQIQAQIPQWLPNQQNTALFRAHMQHHLDSIKANTQTHMQNSKQYLESVGQYLQKTLSPFGIDCEYHVDEQTTSTSQQEEQVPTENQQEEHVPTENQDEQVPVVETDSTHEPDAVPKYTNLTTIINNNEEQTASASVPIVEESTKITNPLEKAIDECLEKMKAMGFTDSNGALRELVRSKQGEINAVLDAINPRHYQS</sequence>
<dbReference type="Pfam" id="PF00564">
    <property type="entry name" value="PB1"/>
    <property type="match status" value="1"/>
</dbReference>
<dbReference type="GO" id="GO:0007032">
    <property type="term" value="P:endosome organization"/>
    <property type="evidence" value="ECO:0007669"/>
    <property type="project" value="TreeGrafter"/>
</dbReference>
<dbReference type="Pfam" id="PF00569">
    <property type="entry name" value="ZZ"/>
    <property type="match status" value="1"/>
</dbReference>
<dbReference type="PROSITE" id="PS50135">
    <property type="entry name" value="ZF_ZZ_2"/>
    <property type="match status" value="1"/>
</dbReference>
<evidence type="ECO:0000256" key="1">
    <source>
        <dbReference type="ARBA" id="ARBA00022723"/>
    </source>
</evidence>
<dbReference type="SMART" id="SM00666">
    <property type="entry name" value="PB1"/>
    <property type="match status" value="1"/>
</dbReference>
<dbReference type="SUPFAM" id="SSF46934">
    <property type="entry name" value="UBA-like"/>
    <property type="match status" value="1"/>
</dbReference>
<dbReference type="GO" id="GO:0070530">
    <property type="term" value="F:K63-linked polyubiquitin modification-dependent protein binding"/>
    <property type="evidence" value="ECO:0007669"/>
    <property type="project" value="TreeGrafter"/>
</dbReference>
<evidence type="ECO:0000313" key="8">
    <source>
        <dbReference type="EMBL" id="CAF0814181.1"/>
    </source>
</evidence>
<dbReference type="Gene3D" id="3.30.60.90">
    <property type="match status" value="1"/>
</dbReference>
<feature type="compositionally biased region" description="Low complexity" evidence="5">
    <location>
        <begin position="261"/>
        <end position="275"/>
    </location>
</feature>
<keyword evidence="1" id="KW-0479">Metal-binding</keyword>
<dbReference type="SMART" id="SM00291">
    <property type="entry name" value="ZnF_ZZ"/>
    <property type="match status" value="1"/>
</dbReference>
<dbReference type="PANTHER" id="PTHR15090:SF0">
    <property type="entry name" value="SEQUESTOSOME-1"/>
    <property type="match status" value="1"/>
</dbReference>
<dbReference type="GO" id="GO:0016235">
    <property type="term" value="C:aggresome"/>
    <property type="evidence" value="ECO:0007669"/>
    <property type="project" value="TreeGrafter"/>
</dbReference>
<evidence type="ECO:0000256" key="5">
    <source>
        <dbReference type="SAM" id="MobiDB-lite"/>
    </source>
</evidence>
<dbReference type="InterPro" id="IPR000270">
    <property type="entry name" value="PB1_dom"/>
</dbReference>
<keyword evidence="2 4" id="KW-0863">Zinc-finger</keyword>
<evidence type="ECO:0000313" key="9">
    <source>
        <dbReference type="Proteomes" id="UP000663891"/>
    </source>
</evidence>
<protein>
    <recommendedName>
        <fullName evidence="10">Sequestosome-1</fullName>
    </recommendedName>
</protein>
<dbReference type="PROSITE" id="PS01357">
    <property type="entry name" value="ZF_ZZ_1"/>
    <property type="match status" value="1"/>
</dbReference>
<evidence type="ECO:0000256" key="2">
    <source>
        <dbReference type="ARBA" id="ARBA00022771"/>
    </source>
</evidence>
<dbReference type="PANTHER" id="PTHR15090">
    <property type="entry name" value="SEQUESTOSOME 1-RELATED"/>
    <property type="match status" value="1"/>
</dbReference>
<accession>A0A813TGG2</accession>
<evidence type="ECO:0008006" key="10">
    <source>
        <dbReference type="Google" id="ProtNLM"/>
    </source>
</evidence>
<dbReference type="GO" id="GO:0035973">
    <property type="term" value="P:aggrephagy"/>
    <property type="evidence" value="ECO:0007669"/>
    <property type="project" value="TreeGrafter"/>
</dbReference>
<proteinExistence type="predicted"/>
<dbReference type="EMBL" id="CAJNON010000027">
    <property type="protein sequence ID" value="CAF0814181.1"/>
    <property type="molecule type" value="Genomic_DNA"/>
</dbReference>
<dbReference type="PROSITE" id="PS51745">
    <property type="entry name" value="PB1"/>
    <property type="match status" value="1"/>
</dbReference>
<dbReference type="GO" id="GO:0005080">
    <property type="term" value="F:protein kinase C binding"/>
    <property type="evidence" value="ECO:0007669"/>
    <property type="project" value="TreeGrafter"/>
</dbReference>
<dbReference type="FunFam" id="3.30.60.90:FF:000016">
    <property type="entry name" value="Refractory to sigma P"/>
    <property type="match status" value="1"/>
</dbReference>
<dbReference type="CDD" id="cd02340">
    <property type="entry name" value="ZZ_NBR1_like"/>
    <property type="match status" value="1"/>
</dbReference>
<dbReference type="InterPro" id="IPR000433">
    <property type="entry name" value="Znf_ZZ"/>
</dbReference>
<evidence type="ECO:0000256" key="3">
    <source>
        <dbReference type="ARBA" id="ARBA00022833"/>
    </source>
</evidence>
<dbReference type="InterPro" id="IPR043145">
    <property type="entry name" value="Znf_ZZ_sf"/>
</dbReference>
<dbReference type="Gene3D" id="1.10.8.10">
    <property type="entry name" value="DNA helicase RuvA subunit, C-terminal domain"/>
    <property type="match status" value="1"/>
</dbReference>
<feature type="domain" description="PB1" evidence="7">
    <location>
        <begin position="4"/>
        <end position="94"/>
    </location>
</feature>
<organism evidence="8 9">
    <name type="scientific">Adineta steineri</name>
    <dbReference type="NCBI Taxonomy" id="433720"/>
    <lineage>
        <taxon>Eukaryota</taxon>
        <taxon>Metazoa</taxon>
        <taxon>Spiralia</taxon>
        <taxon>Gnathifera</taxon>
        <taxon>Rotifera</taxon>
        <taxon>Eurotatoria</taxon>
        <taxon>Bdelloidea</taxon>
        <taxon>Adinetida</taxon>
        <taxon>Adinetidae</taxon>
        <taxon>Adineta</taxon>
    </lineage>
</organism>
<reference evidence="8" key="1">
    <citation type="submission" date="2021-02" db="EMBL/GenBank/DDBJ databases">
        <authorList>
            <person name="Nowell W R."/>
        </authorList>
    </citation>
    <scope>NUCLEOTIDE SEQUENCE</scope>
</reference>
<dbReference type="InterPro" id="IPR009060">
    <property type="entry name" value="UBA-like_sf"/>
</dbReference>
<feature type="region of interest" description="Disordered" evidence="5">
    <location>
        <begin position="260"/>
        <end position="291"/>
    </location>
</feature>
<keyword evidence="3" id="KW-0862">Zinc</keyword>
<dbReference type="AlphaFoldDB" id="A0A813TGG2"/>
<feature type="domain" description="ZZ-type" evidence="6">
    <location>
        <begin position="110"/>
        <end position="160"/>
    </location>
</feature>
<comment type="caution">
    <text evidence="8">The sequence shown here is derived from an EMBL/GenBank/DDBJ whole genome shotgun (WGS) entry which is preliminary data.</text>
</comment>
<dbReference type="GO" id="GO:0044753">
    <property type="term" value="C:amphisome"/>
    <property type="evidence" value="ECO:0007669"/>
    <property type="project" value="TreeGrafter"/>
</dbReference>
<dbReference type="InterPro" id="IPR053793">
    <property type="entry name" value="PB1-like"/>
</dbReference>
<evidence type="ECO:0000259" key="7">
    <source>
        <dbReference type="PROSITE" id="PS51745"/>
    </source>
</evidence>
<dbReference type="SUPFAM" id="SSF57850">
    <property type="entry name" value="RING/U-box"/>
    <property type="match status" value="1"/>
</dbReference>
<evidence type="ECO:0000259" key="6">
    <source>
        <dbReference type="PROSITE" id="PS50135"/>
    </source>
</evidence>
<dbReference type="GO" id="GO:0000423">
    <property type="term" value="P:mitophagy"/>
    <property type="evidence" value="ECO:0007669"/>
    <property type="project" value="TreeGrafter"/>
</dbReference>
<dbReference type="SUPFAM" id="SSF54277">
    <property type="entry name" value="CAD &amp; PB1 domains"/>
    <property type="match status" value="1"/>
</dbReference>
<dbReference type="OrthoDB" id="441278at2759"/>
<name>A0A813TGG2_9BILA</name>
<dbReference type="InterPro" id="IPR052260">
    <property type="entry name" value="Autophagy_Rcpt_SigReg"/>
</dbReference>
<gene>
    <name evidence="8" type="ORF">VCS650_LOCUS4714</name>
</gene>
<dbReference type="Proteomes" id="UP000663891">
    <property type="component" value="Unassembled WGS sequence"/>
</dbReference>
<dbReference type="Gene3D" id="3.10.20.90">
    <property type="entry name" value="Phosphatidylinositol 3-kinase Catalytic Subunit, Chain A, domain 1"/>
    <property type="match status" value="1"/>
</dbReference>
<evidence type="ECO:0000256" key="4">
    <source>
        <dbReference type="PROSITE-ProRule" id="PRU00228"/>
    </source>
</evidence>